<dbReference type="PROSITE" id="PS50181">
    <property type="entry name" value="FBOX"/>
    <property type="match status" value="1"/>
</dbReference>
<dbReference type="InterPro" id="IPR036047">
    <property type="entry name" value="F-box-like_dom_sf"/>
</dbReference>
<dbReference type="EMBL" id="MF197864">
    <property type="protein sequence ID" value="ASK38700.1"/>
    <property type="molecule type" value="Genomic_DNA"/>
</dbReference>
<sequence>MGYLENLPAELLFLIVDQLDRYDLMNLRVVHRRFSFVNPRVFKVMRFYNEPTVPVKLRKLLKREDMRSALDEIIFSTDSLFRGYNRHDAALRLKRVARLLANHDDVNIKTVHLVGDSGGLGLLLRYFAEAGIRSLRYLSGAIIFRHHEINEEWLPHLMDESGVLEVLGGLERLDLTLNNRSGFISHPRGFSPHDFPNIYSIMAATPSLTELLLKGIEGQDFSDMLGCFMFFRRRSAFPPRLRKVTVERCHTPLSFLTRIINHPSIEDVTLSSVSLILDRSEGIDARRYYIRKWQDFLEAFSDIYYDGEETRKRLTVGELWERGNLATIDVNHLLGVTLLDPN</sequence>
<dbReference type="Pfam" id="PF00646">
    <property type="entry name" value="F-box"/>
    <property type="match status" value="1"/>
</dbReference>
<keyword evidence="2" id="KW-0378">Hydrolase</keyword>
<dbReference type="GO" id="GO:0016787">
    <property type="term" value="F:hydrolase activity"/>
    <property type="evidence" value="ECO:0007669"/>
    <property type="project" value="UniProtKB-KW"/>
</dbReference>
<dbReference type="InterPro" id="IPR001810">
    <property type="entry name" value="F-box_dom"/>
</dbReference>
<dbReference type="SUPFAM" id="SSF81383">
    <property type="entry name" value="F-box domain"/>
    <property type="match status" value="1"/>
</dbReference>
<reference evidence="2" key="1">
    <citation type="journal article" date="2017" name="Chem. Commun. (Camb.)">
        <title>Genetic and chemical characterisation of the cornexistin pathway provides further insight into maleidride biosynthesis.</title>
        <authorList>
            <person name="Williams K."/>
            <person name="Szwalbe A.J."/>
            <person name="Dickson C."/>
            <person name="Desson T.R."/>
            <person name="Mulholland N.P."/>
            <person name="Vincent J.L."/>
            <person name="Clough J.M."/>
            <person name="Bailey A.M."/>
            <person name="Butts C.P."/>
            <person name="Willis C.L."/>
            <person name="Simpson T.J."/>
            <person name="Cox R.J."/>
        </authorList>
    </citation>
    <scope>NUCLEOTIDE SEQUENCE</scope>
</reference>
<gene>
    <name evidence="2" type="primary">pvL17</name>
</gene>
<proteinExistence type="predicted"/>
<name>A0A3G1IHJ0_PAEDI</name>
<protein>
    <submittedName>
        <fullName evidence="2">Putative fumarylacetoacetate hydrolase</fullName>
    </submittedName>
</protein>
<organism evidence="2">
    <name type="scientific">Paecilomyces divaricatus</name>
    <name type="common">Penicillium divaricatum</name>
    <dbReference type="NCBI Taxonomy" id="644132"/>
    <lineage>
        <taxon>Eukaryota</taxon>
        <taxon>Fungi</taxon>
        <taxon>Dikarya</taxon>
        <taxon>Ascomycota</taxon>
        <taxon>Pezizomycotina</taxon>
        <taxon>Eurotiomycetes</taxon>
        <taxon>Eurotiomycetidae</taxon>
        <taxon>Eurotiales</taxon>
        <taxon>Thermoascaceae</taxon>
        <taxon>Paecilomyces</taxon>
    </lineage>
</organism>
<evidence type="ECO:0000259" key="1">
    <source>
        <dbReference type="PROSITE" id="PS50181"/>
    </source>
</evidence>
<feature type="domain" description="F-box" evidence="1">
    <location>
        <begin position="1"/>
        <end position="45"/>
    </location>
</feature>
<evidence type="ECO:0000313" key="2">
    <source>
        <dbReference type="EMBL" id="ASK38700.1"/>
    </source>
</evidence>
<dbReference type="AlphaFoldDB" id="A0A3G1IHJ0"/>
<accession>A0A3G1IHJ0</accession>